<keyword evidence="3" id="KW-1185">Reference proteome</keyword>
<accession>A0AA36DL44</accession>
<dbReference type="EMBL" id="CATQJL010000001">
    <property type="protein sequence ID" value="CAJ0589677.1"/>
    <property type="molecule type" value="Genomic_DNA"/>
</dbReference>
<name>A0AA36DL44_CYLNA</name>
<keyword evidence="1" id="KW-0472">Membrane</keyword>
<keyword evidence="1" id="KW-0812">Transmembrane</keyword>
<gene>
    <name evidence="2" type="ORF">CYNAS_LOCUS1660</name>
</gene>
<evidence type="ECO:0000256" key="1">
    <source>
        <dbReference type="SAM" id="Phobius"/>
    </source>
</evidence>
<proteinExistence type="predicted"/>
<dbReference type="AlphaFoldDB" id="A0AA36DL44"/>
<organism evidence="2 3">
    <name type="scientific">Cylicocyclus nassatus</name>
    <name type="common">Nematode worm</name>
    <dbReference type="NCBI Taxonomy" id="53992"/>
    <lineage>
        <taxon>Eukaryota</taxon>
        <taxon>Metazoa</taxon>
        <taxon>Ecdysozoa</taxon>
        <taxon>Nematoda</taxon>
        <taxon>Chromadorea</taxon>
        <taxon>Rhabditida</taxon>
        <taxon>Rhabditina</taxon>
        <taxon>Rhabditomorpha</taxon>
        <taxon>Strongyloidea</taxon>
        <taxon>Strongylidae</taxon>
        <taxon>Cylicocyclus</taxon>
    </lineage>
</organism>
<protein>
    <submittedName>
        <fullName evidence="2">Uncharacterized protein</fullName>
    </submittedName>
</protein>
<sequence length="73" mass="8406">MVVLNCAIDASDDIRNITLAVTAVICMAIIWLELIMPLFNLSRDVYKGELKVSNFTIGSIRRALSRRRRRKRK</sequence>
<reference evidence="2" key="1">
    <citation type="submission" date="2023-07" db="EMBL/GenBank/DDBJ databases">
        <authorList>
            <consortium name="CYATHOMIX"/>
        </authorList>
    </citation>
    <scope>NUCLEOTIDE SEQUENCE</scope>
    <source>
        <strain evidence="2">N/A</strain>
    </source>
</reference>
<evidence type="ECO:0000313" key="2">
    <source>
        <dbReference type="EMBL" id="CAJ0589677.1"/>
    </source>
</evidence>
<comment type="caution">
    <text evidence="2">The sequence shown here is derived from an EMBL/GenBank/DDBJ whole genome shotgun (WGS) entry which is preliminary data.</text>
</comment>
<keyword evidence="1" id="KW-1133">Transmembrane helix</keyword>
<dbReference type="Proteomes" id="UP001176961">
    <property type="component" value="Unassembled WGS sequence"/>
</dbReference>
<feature type="transmembrane region" description="Helical" evidence="1">
    <location>
        <begin position="17"/>
        <end position="41"/>
    </location>
</feature>
<evidence type="ECO:0000313" key="3">
    <source>
        <dbReference type="Proteomes" id="UP001176961"/>
    </source>
</evidence>